<evidence type="ECO:0000259" key="1">
    <source>
        <dbReference type="PROSITE" id="PS50206"/>
    </source>
</evidence>
<proteinExistence type="predicted"/>
<name>A0A848M4X9_PAELE</name>
<protein>
    <submittedName>
        <fullName evidence="2">Rhodanese-like domain-containing protein</fullName>
    </submittedName>
</protein>
<organism evidence="2 3">
    <name type="scientific">Paenibacillus lemnae</name>
    <dbReference type="NCBI Taxonomy" id="1330551"/>
    <lineage>
        <taxon>Bacteria</taxon>
        <taxon>Bacillati</taxon>
        <taxon>Bacillota</taxon>
        <taxon>Bacilli</taxon>
        <taxon>Bacillales</taxon>
        <taxon>Paenibacillaceae</taxon>
        <taxon>Paenibacillus</taxon>
    </lineage>
</organism>
<dbReference type="EMBL" id="JABBPN010000002">
    <property type="protein sequence ID" value="NMO94694.1"/>
    <property type="molecule type" value="Genomic_DNA"/>
</dbReference>
<dbReference type="RefSeq" id="WP_169503392.1">
    <property type="nucleotide sequence ID" value="NZ_JABBPN010000002.1"/>
</dbReference>
<dbReference type="CDD" id="cd00158">
    <property type="entry name" value="RHOD"/>
    <property type="match status" value="1"/>
</dbReference>
<dbReference type="Gene3D" id="3.40.250.10">
    <property type="entry name" value="Rhodanese-like domain"/>
    <property type="match status" value="1"/>
</dbReference>
<dbReference type="SMART" id="SM00450">
    <property type="entry name" value="RHOD"/>
    <property type="match status" value="1"/>
</dbReference>
<comment type="caution">
    <text evidence="2">The sequence shown here is derived from an EMBL/GenBank/DDBJ whole genome shotgun (WGS) entry which is preliminary data.</text>
</comment>
<reference evidence="2 3" key="1">
    <citation type="submission" date="2020-04" db="EMBL/GenBank/DDBJ databases">
        <title>Paenibacillus algicola sp. nov., a novel marine bacterium producing alginate lyase.</title>
        <authorList>
            <person name="Huang H."/>
        </authorList>
    </citation>
    <scope>NUCLEOTIDE SEQUENCE [LARGE SCALE GENOMIC DNA]</scope>
    <source>
        <strain evidence="2 3">L7-75</strain>
    </source>
</reference>
<dbReference type="AlphaFoldDB" id="A0A848M4X9"/>
<evidence type="ECO:0000313" key="3">
    <source>
        <dbReference type="Proteomes" id="UP000565468"/>
    </source>
</evidence>
<accession>A0A848M4X9</accession>
<keyword evidence="3" id="KW-1185">Reference proteome</keyword>
<dbReference type="InterPro" id="IPR001763">
    <property type="entry name" value="Rhodanese-like_dom"/>
</dbReference>
<dbReference type="InterPro" id="IPR050229">
    <property type="entry name" value="GlpE_sulfurtransferase"/>
</dbReference>
<gene>
    <name evidence="2" type="ORF">HII30_02675</name>
</gene>
<dbReference type="SUPFAM" id="SSF52821">
    <property type="entry name" value="Rhodanese/Cell cycle control phosphatase"/>
    <property type="match status" value="1"/>
</dbReference>
<sequence>MSSISQITPEQLKNRLESGESVYMIDVREDEEVAQGMIQGAKHIPMGEIPARLQEIPTDQEVIMICRSGGRSQRVCEYLSLQGLDNMVNMQGGMLEWNDGEA</sequence>
<feature type="domain" description="Rhodanese" evidence="1">
    <location>
        <begin position="18"/>
        <end position="102"/>
    </location>
</feature>
<dbReference type="PANTHER" id="PTHR43031">
    <property type="entry name" value="FAD-DEPENDENT OXIDOREDUCTASE"/>
    <property type="match status" value="1"/>
</dbReference>
<dbReference type="InterPro" id="IPR036873">
    <property type="entry name" value="Rhodanese-like_dom_sf"/>
</dbReference>
<dbReference type="PANTHER" id="PTHR43031:SF17">
    <property type="entry name" value="SULFURTRANSFERASE YTWF-RELATED"/>
    <property type="match status" value="1"/>
</dbReference>
<dbReference type="Proteomes" id="UP000565468">
    <property type="component" value="Unassembled WGS sequence"/>
</dbReference>
<dbReference type="PROSITE" id="PS50206">
    <property type="entry name" value="RHODANESE_3"/>
    <property type="match status" value="1"/>
</dbReference>
<dbReference type="Pfam" id="PF00581">
    <property type="entry name" value="Rhodanese"/>
    <property type="match status" value="1"/>
</dbReference>
<evidence type="ECO:0000313" key="2">
    <source>
        <dbReference type="EMBL" id="NMO94694.1"/>
    </source>
</evidence>